<feature type="domain" description="Fibronectin type-III" evidence="1">
    <location>
        <begin position="105"/>
        <end position="202"/>
    </location>
</feature>
<accession>A0A7D6GQS8</accession>
<dbReference type="AlphaFoldDB" id="A0A7D6GQS8"/>
<dbReference type="KEGG" id="nay:HYG81_15115"/>
<dbReference type="PROSITE" id="PS50853">
    <property type="entry name" value="FN3"/>
    <property type="match status" value="1"/>
</dbReference>
<organism evidence="2 3">
    <name type="scientific">Natrinema zhouii</name>
    <dbReference type="NCBI Taxonomy" id="1710539"/>
    <lineage>
        <taxon>Archaea</taxon>
        <taxon>Methanobacteriati</taxon>
        <taxon>Methanobacteriota</taxon>
        <taxon>Stenosarchaea group</taxon>
        <taxon>Halobacteria</taxon>
        <taxon>Halobacteriales</taxon>
        <taxon>Natrialbaceae</taxon>
        <taxon>Natrinema</taxon>
    </lineage>
</organism>
<dbReference type="OrthoDB" id="329111at2157"/>
<dbReference type="Gene3D" id="2.60.40.10">
    <property type="entry name" value="Immunoglobulins"/>
    <property type="match status" value="1"/>
</dbReference>
<dbReference type="Proteomes" id="UP000510869">
    <property type="component" value="Chromosome"/>
</dbReference>
<dbReference type="EMBL" id="CP059154">
    <property type="protein sequence ID" value="QLK25403.1"/>
    <property type="molecule type" value="Genomic_DNA"/>
</dbReference>
<dbReference type="RefSeq" id="WP_180840592.1">
    <property type="nucleotide sequence ID" value="NZ_CP059154.1"/>
</dbReference>
<protein>
    <recommendedName>
        <fullName evidence="1">Fibronectin type-III domain-containing protein</fullName>
    </recommendedName>
</protein>
<evidence type="ECO:0000313" key="2">
    <source>
        <dbReference type="EMBL" id="QLK25403.1"/>
    </source>
</evidence>
<dbReference type="InterPro" id="IPR036116">
    <property type="entry name" value="FN3_sf"/>
</dbReference>
<dbReference type="SMART" id="SM00060">
    <property type="entry name" value="FN3"/>
    <property type="match status" value="2"/>
</dbReference>
<evidence type="ECO:0000259" key="1">
    <source>
        <dbReference type="PROSITE" id="PS50853"/>
    </source>
</evidence>
<keyword evidence="3" id="KW-1185">Reference proteome</keyword>
<sequence>MPVTFTTGLPDVTSLALDASEAESLTANWDGDINNGEFRIEIRDDDPEGDHPPYEHETTVPWDGTYQHTIANILGGEQYSVRIRTQTDHVTGEWLAAEEITKLLASDGLTTSNVSETSATVSWTINNDFRGSHVVYRRRADYDYDGGQGRLVGTVDSDAASYVDDSVQPAREYEYEVRTLTQWQYADSGATTATTGSLGLEDRAVPPRGWYAEIEHSSGTVHTVPIADGAQWRPQINGLPRVSLPVPKSDIWRGLEGQSLRVWYHGHRLPIDELEAVTTEAGQMILEGRGGLELRTHVDVEYSSKAVHEAVAELIQTETSYAADVDTPDSDPLEDEPMLSADTTGEWQDVLATPSADDPFESASGETPVLQTAVVTNGLSRDRGSNIGSASDTAYINGQALYFGQSNGNAEWGVSFGYDIPKDRVGIAVRDDLTAESDVTWSFDGADIDTITASGKSIGWWNIGNGDYSGPGYDGNGITAGETYTLRVDINGDSAYAIDAICVFDTKYYPAIGDWDTEGWDAVHEADGHLDGPPLYPPDGAQIRTVDVETPYSVVAGRLEAVLNDASGPQKLEISNDQGNSWLEATNTQALDQEFPSDGGTLRARFTLGGHGSRNDATPRFDYQAQSIDSFDLLADLVDTPVLVNQTFEGDLIDVLVEMADYANAISEVRSDDGYSLEWTRAGQRTSERSLDVTSYSDRQTIEDQTLACEVIGGRQTVSSERFTPPDTSIDVSLANSSLITGTEYVYDPATNETYERDQDYAIDNRDGAVRIKDGGDMSAGTEYAIDYEFKPRGRHEDPSWDGDPTLERTESIPSLTTRRGCQQAALRIVQETRTAMNEVEIQFADIDPNQSLVEAINLDVLPGDDYYEAREIDFGDGQGRGVFADRQSVAETVDGIRSQIDAVSRRS</sequence>
<evidence type="ECO:0000313" key="3">
    <source>
        <dbReference type="Proteomes" id="UP000510869"/>
    </source>
</evidence>
<proteinExistence type="predicted"/>
<name>A0A7D6GQS8_9EURY</name>
<dbReference type="InterPro" id="IPR013783">
    <property type="entry name" value="Ig-like_fold"/>
</dbReference>
<gene>
    <name evidence="2" type="ORF">HYG81_15115</name>
</gene>
<dbReference type="CDD" id="cd00063">
    <property type="entry name" value="FN3"/>
    <property type="match status" value="1"/>
</dbReference>
<dbReference type="InterPro" id="IPR003961">
    <property type="entry name" value="FN3_dom"/>
</dbReference>
<reference evidence="2 3" key="1">
    <citation type="submission" date="2020-07" db="EMBL/GenBank/DDBJ databases">
        <title>Natrinema (YPL30) sp. nov. and Haloterrigena xxxxxx (YPL8) sp. nov., isolated from a salt mine.</title>
        <authorList>
            <person name="Cui H."/>
        </authorList>
    </citation>
    <scope>NUCLEOTIDE SEQUENCE [LARGE SCALE GENOMIC DNA]</scope>
    <source>
        <strain evidence="2 3">YPL13</strain>
    </source>
</reference>
<dbReference type="SUPFAM" id="SSF49265">
    <property type="entry name" value="Fibronectin type III"/>
    <property type="match status" value="1"/>
</dbReference>
<dbReference type="GeneID" id="56144562"/>